<dbReference type="EMBL" id="KI913965">
    <property type="protein sequence ID" value="ETV99983.1"/>
    <property type="molecule type" value="Genomic_DNA"/>
</dbReference>
<name>A0A024U166_9STRA</name>
<dbReference type="VEuPathDB" id="FungiDB:H310_07433"/>
<dbReference type="AlphaFoldDB" id="A0A024U166"/>
<dbReference type="eggNOG" id="KOG0713">
    <property type="taxonomic scope" value="Eukaryota"/>
</dbReference>
<sequence>MTSSTSGPSASKREQMDMHREYMKRYQQQASHLTAETVKYKDYYETLGVARTATHAEIRSAYRTLALRFHPDRNPSKEAEERWDGVPAAYAVLSNPNDRSDYDASLETRDALVLFYSTYNPAKLDQCTIQAVIDGWHGREVELFRMLNDKYEIAPHQGTKSGKDVCDILLPEDKAASIARDHLASAEVKPASVSLFDSLLSMTQGMCGCAAKTYYEVNSQSPGFIDIPSNSNTPGTAPPAVVGDGKKVVDEDAKRNAAERGVAATPASTLTDIPLDPPVAVRGAGFATAV</sequence>
<dbReference type="GeneID" id="20084483"/>
<dbReference type="RefSeq" id="XP_008871401.1">
    <property type="nucleotide sequence ID" value="XM_008873179.1"/>
</dbReference>
<dbReference type="InterPro" id="IPR001623">
    <property type="entry name" value="DnaJ_domain"/>
</dbReference>
<dbReference type="STRING" id="157072.A0A024U166"/>
<dbReference type="OrthoDB" id="442087at2759"/>
<proteinExistence type="predicted"/>
<dbReference type="SMART" id="SM00271">
    <property type="entry name" value="DnaJ"/>
    <property type="match status" value="1"/>
</dbReference>
<feature type="domain" description="J" evidence="1">
    <location>
        <begin position="42"/>
        <end position="106"/>
    </location>
</feature>
<organism evidence="2">
    <name type="scientific">Aphanomyces invadans</name>
    <dbReference type="NCBI Taxonomy" id="157072"/>
    <lineage>
        <taxon>Eukaryota</taxon>
        <taxon>Sar</taxon>
        <taxon>Stramenopiles</taxon>
        <taxon>Oomycota</taxon>
        <taxon>Saprolegniomycetes</taxon>
        <taxon>Saprolegniales</taxon>
        <taxon>Verrucalvaceae</taxon>
        <taxon>Aphanomyces</taxon>
    </lineage>
</organism>
<dbReference type="SUPFAM" id="SSF46565">
    <property type="entry name" value="Chaperone J-domain"/>
    <property type="match status" value="1"/>
</dbReference>
<protein>
    <recommendedName>
        <fullName evidence="1">J domain-containing protein</fullName>
    </recommendedName>
</protein>
<gene>
    <name evidence="2" type="ORF">H310_07433</name>
</gene>
<dbReference type="Gene3D" id="1.10.287.110">
    <property type="entry name" value="DnaJ domain"/>
    <property type="match status" value="1"/>
</dbReference>
<dbReference type="Pfam" id="PF00226">
    <property type="entry name" value="DnaJ"/>
    <property type="match status" value="1"/>
</dbReference>
<dbReference type="PANTHER" id="PTHR43908:SF3">
    <property type="entry name" value="AT29763P-RELATED"/>
    <property type="match status" value="1"/>
</dbReference>
<dbReference type="GO" id="GO:0030544">
    <property type="term" value="F:Hsp70 protein binding"/>
    <property type="evidence" value="ECO:0007669"/>
    <property type="project" value="TreeGrafter"/>
</dbReference>
<reference evidence="2" key="1">
    <citation type="submission" date="2013-12" db="EMBL/GenBank/DDBJ databases">
        <title>The Genome Sequence of Aphanomyces invadans NJM9701.</title>
        <authorList>
            <consortium name="The Broad Institute Genomics Platform"/>
            <person name="Russ C."/>
            <person name="Tyler B."/>
            <person name="van West P."/>
            <person name="Dieguez-Uribeondo J."/>
            <person name="Young S.K."/>
            <person name="Zeng Q."/>
            <person name="Gargeya S."/>
            <person name="Fitzgerald M."/>
            <person name="Abouelleil A."/>
            <person name="Alvarado L."/>
            <person name="Chapman S.B."/>
            <person name="Gainer-Dewar J."/>
            <person name="Goldberg J."/>
            <person name="Griggs A."/>
            <person name="Gujja S."/>
            <person name="Hansen M."/>
            <person name="Howarth C."/>
            <person name="Imamovic A."/>
            <person name="Ireland A."/>
            <person name="Larimer J."/>
            <person name="McCowan C."/>
            <person name="Murphy C."/>
            <person name="Pearson M."/>
            <person name="Poon T.W."/>
            <person name="Priest M."/>
            <person name="Roberts A."/>
            <person name="Saif S."/>
            <person name="Shea T."/>
            <person name="Sykes S."/>
            <person name="Wortman J."/>
            <person name="Nusbaum C."/>
            <person name="Birren B."/>
        </authorList>
    </citation>
    <scope>NUCLEOTIDE SEQUENCE [LARGE SCALE GENOMIC DNA]</scope>
    <source>
        <strain evidence="2">NJM9701</strain>
    </source>
</reference>
<dbReference type="CDD" id="cd06257">
    <property type="entry name" value="DnaJ"/>
    <property type="match status" value="1"/>
</dbReference>
<evidence type="ECO:0000259" key="1">
    <source>
        <dbReference type="PROSITE" id="PS50076"/>
    </source>
</evidence>
<dbReference type="PROSITE" id="PS50076">
    <property type="entry name" value="DNAJ_2"/>
    <property type="match status" value="1"/>
</dbReference>
<dbReference type="InterPro" id="IPR036869">
    <property type="entry name" value="J_dom_sf"/>
</dbReference>
<dbReference type="PANTHER" id="PTHR43908">
    <property type="entry name" value="AT29763P-RELATED"/>
    <property type="match status" value="1"/>
</dbReference>
<dbReference type="GO" id="GO:0071218">
    <property type="term" value="P:cellular response to misfolded protein"/>
    <property type="evidence" value="ECO:0007669"/>
    <property type="project" value="TreeGrafter"/>
</dbReference>
<dbReference type="PRINTS" id="PR00625">
    <property type="entry name" value="JDOMAIN"/>
</dbReference>
<evidence type="ECO:0000313" key="2">
    <source>
        <dbReference type="EMBL" id="ETV99983.1"/>
    </source>
</evidence>
<dbReference type="InterPro" id="IPR051100">
    <property type="entry name" value="DnaJ_subfamily_B/C"/>
</dbReference>
<dbReference type="GO" id="GO:0005789">
    <property type="term" value="C:endoplasmic reticulum membrane"/>
    <property type="evidence" value="ECO:0007669"/>
    <property type="project" value="TreeGrafter"/>
</dbReference>
<accession>A0A024U166</accession>